<sequence>MLRKVLIVDYGMGNLHSLISTLDFMGH</sequence>
<reference evidence="1" key="1">
    <citation type="submission" date="2018-05" db="EMBL/GenBank/DDBJ databases">
        <authorList>
            <person name="Lanie J.A."/>
            <person name="Ng W.-L."/>
            <person name="Kazmierczak K.M."/>
            <person name="Andrzejewski T.M."/>
            <person name="Davidsen T.M."/>
            <person name="Wayne K.J."/>
            <person name="Tettelin H."/>
            <person name="Glass J.I."/>
            <person name="Rusch D."/>
            <person name="Podicherti R."/>
            <person name="Tsui H.-C.T."/>
            <person name="Winkler M.E."/>
        </authorList>
    </citation>
    <scope>NUCLEOTIDE SEQUENCE</scope>
</reference>
<organism evidence="1">
    <name type="scientific">marine metagenome</name>
    <dbReference type="NCBI Taxonomy" id="408172"/>
    <lineage>
        <taxon>unclassified sequences</taxon>
        <taxon>metagenomes</taxon>
        <taxon>ecological metagenomes</taxon>
    </lineage>
</organism>
<proteinExistence type="predicted"/>
<gene>
    <name evidence="1" type="ORF">METZ01_LOCUS376159</name>
</gene>
<feature type="non-terminal residue" evidence="1">
    <location>
        <position position="27"/>
    </location>
</feature>
<accession>A0A382TNF8</accession>
<evidence type="ECO:0000313" key="1">
    <source>
        <dbReference type="EMBL" id="SVD23305.1"/>
    </source>
</evidence>
<dbReference type="EMBL" id="UINC01137764">
    <property type="protein sequence ID" value="SVD23305.1"/>
    <property type="molecule type" value="Genomic_DNA"/>
</dbReference>
<dbReference type="AlphaFoldDB" id="A0A382TNF8"/>
<name>A0A382TNF8_9ZZZZ</name>
<protein>
    <submittedName>
        <fullName evidence="1">Uncharacterized protein</fullName>
    </submittedName>
</protein>